<evidence type="ECO:0000256" key="2">
    <source>
        <dbReference type="ARBA" id="ARBA00009843"/>
    </source>
</evidence>
<keyword evidence="3" id="KW-0813">Transport</keyword>
<evidence type="ECO:0000256" key="4">
    <source>
        <dbReference type="ARBA" id="ARBA00022475"/>
    </source>
</evidence>
<evidence type="ECO:0000259" key="9">
    <source>
        <dbReference type="Pfam" id="PF03600"/>
    </source>
</evidence>
<feature type="transmembrane region" description="Helical" evidence="8">
    <location>
        <begin position="401"/>
        <end position="422"/>
    </location>
</feature>
<proteinExistence type="inferred from homology"/>
<dbReference type="RefSeq" id="WP_394349584.1">
    <property type="nucleotide sequence ID" value="NZ_FQZD01000059.1"/>
</dbReference>
<organism evidence="10 11">
    <name type="scientific">Propionispora hippei DSM 15287</name>
    <dbReference type="NCBI Taxonomy" id="1123003"/>
    <lineage>
        <taxon>Bacteria</taxon>
        <taxon>Bacillati</taxon>
        <taxon>Bacillota</taxon>
        <taxon>Negativicutes</taxon>
        <taxon>Selenomonadales</taxon>
        <taxon>Sporomusaceae</taxon>
        <taxon>Propionispora</taxon>
    </lineage>
</organism>
<evidence type="ECO:0000256" key="5">
    <source>
        <dbReference type="ARBA" id="ARBA00022692"/>
    </source>
</evidence>
<name>A0A1M6NVP8_9FIRM</name>
<evidence type="ECO:0000256" key="8">
    <source>
        <dbReference type="SAM" id="Phobius"/>
    </source>
</evidence>
<accession>A0A1M6NVP8</accession>
<feature type="transmembrane region" description="Helical" evidence="8">
    <location>
        <begin position="92"/>
        <end position="111"/>
    </location>
</feature>
<dbReference type="EMBL" id="FQZD01000059">
    <property type="protein sequence ID" value="SHJ99765.1"/>
    <property type="molecule type" value="Genomic_DNA"/>
</dbReference>
<keyword evidence="5 8" id="KW-0812">Transmembrane</keyword>
<dbReference type="PRINTS" id="PR00758">
    <property type="entry name" value="ARSENICPUMP"/>
</dbReference>
<dbReference type="GO" id="GO:0005886">
    <property type="term" value="C:plasma membrane"/>
    <property type="evidence" value="ECO:0007669"/>
    <property type="project" value="UniProtKB-SubCell"/>
</dbReference>
<comment type="similarity">
    <text evidence="2">Belongs to the CitM (TC 2.A.11) transporter family.</text>
</comment>
<evidence type="ECO:0000313" key="10">
    <source>
        <dbReference type="EMBL" id="SHJ99765.1"/>
    </source>
</evidence>
<dbReference type="AlphaFoldDB" id="A0A1M6NVP8"/>
<comment type="subcellular location">
    <subcellularLocation>
        <location evidence="1">Cell membrane</location>
        <topology evidence="1">Multi-pass membrane protein</topology>
    </subcellularLocation>
</comment>
<keyword evidence="6 8" id="KW-1133">Transmembrane helix</keyword>
<dbReference type="Pfam" id="PF03600">
    <property type="entry name" value="CitMHS"/>
    <property type="match status" value="1"/>
</dbReference>
<dbReference type="Proteomes" id="UP000322917">
    <property type="component" value="Unassembled WGS sequence"/>
</dbReference>
<reference evidence="10 11" key="1">
    <citation type="submission" date="2016-11" db="EMBL/GenBank/DDBJ databases">
        <authorList>
            <person name="Varghese N."/>
            <person name="Submissions S."/>
        </authorList>
    </citation>
    <scope>NUCLEOTIDE SEQUENCE [LARGE SCALE GENOMIC DNA]</scope>
    <source>
        <strain evidence="10 11">DSM 15287</strain>
    </source>
</reference>
<dbReference type="PANTHER" id="PTHR43568">
    <property type="entry name" value="P PROTEIN"/>
    <property type="match status" value="1"/>
</dbReference>
<feature type="transmembrane region" description="Helical" evidence="8">
    <location>
        <begin position="360"/>
        <end position="389"/>
    </location>
</feature>
<dbReference type="InterPro" id="IPR000802">
    <property type="entry name" value="Arsenical_pump_ArsB"/>
</dbReference>
<feature type="domain" description="Citrate transporter-like" evidence="9">
    <location>
        <begin position="17"/>
        <end position="367"/>
    </location>
</feature>
<keyword evidence="7 8" id="KW-0472">Membrane</keyword>
<keyword evidence="4" id="KW-1003">Cell membrane</keyword>
<evidence type="ECO:0000256" key="1">
    <source>
        <dbReference type="ARBA" id="ARBA00004651"/>
    </source>
</evidence>
<keyword evidence="11" id="KW-1185">Reference proteome</keyword>
<gene>
    <name evidence="10" type="ORF">SAMN02745170_03884</name>
</gene>
<dbReference type="GO" id="GO:0015105">
    <property type="term" value="F:arsenite transmembrane transporter activity"/>
    <property type="evidence" value="ECO:0007669"/>
    <property type="project" value="InterPro"/>
</dbReference>
<feature type="transmembrane region" description="Helical" evidence="8">
    <location>
        <begin position="281"/>
        <end position="308"/>
    </location>
</feature>
<evidence type="ECO:0000313" key="11">
    <source>
        <dbReference type="Proteomes" id="UP000322917"/>
    </source>
</evidence>
<dbReference type="CDD" id="cd01116">
    <property type="entry name" value="P_permease"/>
    <property type="match status" value="1"/>
</dbReference>
<dbReference type="InterPro" id="IPR051475">
    <property type="entry name" value="Diverse_Ion_Transporter"/>
</dbReference>
<evidence type="ECO:0000256" key="7">
    <source>
        <dbReference type="ARBA" id="ARBA00023136"/>
    </source>
</evidence>
<feature type="transmembrane region" description="Helical" evidence="8">
    <location>
        <begin position="320"/>
        <end position="340"/>
    </location>
</feature>
<feature type="transmembrane region" description="Helical" evidence="8">
    <location>
        <begin position="28"/>
        <end position="44"/>
    </location>
</feature>
<feature type="transmembrane region" description="Helical" evidence="8">
    <location>
        <begin position="174"/>
        <end position="197"/>
    </location>
</feature>
<evidence type="ECO:0000256" key="6">
    <source>
        <dbReference type="ARBA" id="ARBA00022989"/>
    </source>
</evidence>
<feature type="transmembrane region" description="Helical" evidence="8">
    <location>
        <begin position="6"/>
        <end position="21"/>
    </location>
</feature>
<sequence>MLEFSFWSSIAIFIIVYALIIREQFHRMTVALTGGLLMLLTGFISQETALKEAIDFNTLGLLIGMMLLVTITRRTGVFEAIAIWAAHITGGYPFRLLALLSLITALASAFLDNVTTVLLTVPITLTLTDKLEINPLPFLISEIIASNIGGTATLIGDPPNIMIGSAAGLDFNSFLLQLAPISLLILLVTIGLLLLIYRQELQTTEENRLALLALNYRDEIKDQALLRKSLAVLVLTILAFMLHGTLHLESATVALTGAAVLLLISREEPEAVLLHVEWPTIFFFVGLFVLVGGLKATGVIGALAKWSLTLTQGNVLQTSLLVLWVSAIASAFIDNIPFVATMIPLLKEMGQLGGLALDPVWWSLALGACLGGNGTLIGASANVIVAGIAEKNGVLLSFRTYFKVAFPLMLVSVLLSHLYIWLRYF</sequence>
<feature type="transmembrane region" description="Helical" evidence="8">
    <location>
        <begin position="56"/>
        <end position="72"/>
    </location>
</feature>
<dbReference type="InterPro" id="IPR004680">
    <property type="entry name" value="Cit_transptr-like_dom"/>
</dbReference>
<dbReference type="PANTHER" id="PTHR43568:SF1">
    <property type="entry name" value="P PROTEIN"/>
    <property type="match status" value="1"/>
</dbReference>
<protein>
    <submittedName>
        <fullName evidence="10">Possible tyrosine transporter P-protein</fullName>
    </submittedName>
</protein>
<evidence type="ECO:0000256" key="3">
    <source>
        <dbReference type="ARBA" id="ARBA00022448"/>
    </source>
</evidence>
<feature type="transmembrane region" description="Helical" evidence="8">
    <location>
        <begin position="230"/>
        <end position="261"/>
    </location>
</feature>